<dbReference type="GO" id="GO:0000727">
    <property type="term" value="P:double-strand break repair via break-induced replication"/>
    <property type="evidence" value="ECO:0007669"/>
    <property type="project" value="TreeGrafter"/>
</dbReference>
<keyword evidence="3" id="KW-0547">Nucleotide-binding</keyword>
<dbReference type="PANTHER" id="PTHR11630:SF73">
    <property type="entry name" value="DNA REPLICATION LICENSING FACTOR MCM6"/>
    <property type="match status" value="1"/>
</dbReference>
<dbReference type="Gene3D" id="3.40.50.300">
    <property type="entry name" value="P-loop containing nucleotide triphosphate hydrolases"/>
    <property type="match status" value="1"/>
</dbReference>
<feature type="non-terminal residue" evidence="7">
    <location>
        <position position="1"/>
    </location>
</feature>
<feature type="domain" description="MCM C-terminal AAA(+) ATPase" evidence="6">
    <location>
        <begin position="166"/>
        <end position="227"/>
    </location>
</feature>
<evidence type="ECO:0000256" key="1">
    <source>
        <dbReference type="ARBA" id="ARBA00008010"/>
    </source>
</evidence>
<keyword evidence="8" id="KW-1185">Reference proteome</keyword>
<evidence type="ECO:0000259" key="6">
    <source>
        <dbReference type="PROSITE" id="PS50051"/>
    </source>
</evidence>
<dbReference type="EC" id="3.6.4.12" evidence="2"/>
<protein>
    <recommendedName>
        <fullName evidence="2">DNA helicase</fullName>
        <ecNumber evidence="2">3.6.4.12</ecNumber>
    </recommendedName>
</protein>
<dbReference type="AlphaFoldDB" id="A0A851JTM7"/>
<dbReference type="InterPro" id="IPR027417">
    <property type="entry name" value="P-loop_NTPase"/>
</dbReference>
<dbReference type="InterPro" id="IPR031327">
    <property type="entry name" value="MCM"/>
</dbReference>
<dbReference type="EMBL" id="WBMY01014428">
    <property type="protein sequence ID" value="NXB79712.1"/>
    <property type="molecule type" value="Genomic_DNA"/>
</dbReference>
<dbReference type="Proteomes" id="UP000660704">
    <property type="component" value="Unassembled WGS sequence"/>
</dbReference>
<feature type="non-terminal residue" evidence="7">
    <location>
        <position position="227"/>
    </location>
</feature>
<dbReference type="InterPro" id="IPR033762">
    <property type="entry name" value="MCM_OB"/>
</dbReference>
<dbReference type="GO" id="GO:1902969">
    <property type="term" value="P:mitotic DNA replication"/>
    <property type="evidence" value="ECO:0007669"/>
    <property type="project" value="TreeGrafter"/>
</dbReference>
<keyword evidence="4" id="KW-0378">Hydrolase</keyword>
<keyword evidence="4" id="KW-0347">Helicase</keyword>
<dbReference type="PROSITE" id="PS50051">
    <property type="entry name" value="MCM_2"/>
    <property type="match status" value="1"/>
</dbReference>
<gene>
    <name evidence="7" type="primary">Mcm6_0</name>
    <name evidence="7" type="ORF">DONATR_R06620</name>
</gene>
<comment type="similarity">
    <text evidence="1">Belongs to the MCM family.</text>
</comment>
<accession>A0A851JTM7</accession>
<dbReference type="SUPFAM" id="SSF50249">
    <property type="entry name" value="Nucleic acid-binding proteins"/>
    <property type="match status" value="1"/>
</dbReference>
<evidence type="ECO:0000313" key="8">
    <source>
        <dbReference type="Proteomes" id="UP000660704"/>
    </source>
</evidence>
<dbReference type="InterPro" id="IPR001208">
    <property type="entry name" value="MCM_dom"/>
</dbReference>
<dbReference type="Pfam" id="PF00493">
    <property type="entry name" value="MCM"/>
    <property type="match status" value="1"/>
</dbReference>
<dbReference type="GO" id="GO:0003697">
    <property type="term" value="F:single-stranded DNA binding"/>
    <property type="evidence" value="ECO:0007669"/>
    <property type="project" value="TreeGrafter"/>
</dbReference>
<dbReference type="GO" id="GO:0005524">
    <property type="term" value="F:ATP binding"/>
    <property type="evidence" value="ECO:0007669"/>
    <property type="project" value="UniProtKB-KW"/>
</dbReference>
<comment type="caution">
    <text evidence="7">The sequence shown here is derived from an EMBL/GenBank/DDBJ whole genome shotgun (WGS) entry which is preliminary data.</text>
</comment>
<evidence type="ECO:0000256" key="3">
    <source>
        <dbReference type="ARBA" id="ARBA00022741"/>
    </source>
</evidence>
<evidence type="ECO:0000256" key="2">
    <source>
        <dbReference type="ARBA" id="ARBA00012551"/>
    </source>
</evidence>
<organism evidence="7 8">
    <name type="scientific">Donacobius atricapilla</name>
    <dbReference type="NCBI Taxonomy" id="237420"/>
    <lineage>
        <taxon>Eukaryota</taxon>
        <taxon>Metazoa</taxon>
        <taxon>Chordata</taxon>
        <taxon>Craniata</taxon>
        <taxon>Vertebrata</taxon>
        <taxon>Euteleostomi</taxon>
        <taxon>Archelosauria</taxon>
        <taxon>Archosauria</taxon>
        <taxon>Dinosauria</taxon>
        <taxon>Saurischia</taxon>
        <taxon>Theropoda</taxon>
        <taxon>Coelurosauria</taxon>
        <taxon>Aves</taxon>
        <taxon>Neognathae</taxon>
        <taxon>Neoaves</taxon>
        <taxon>Telluraves</taxon>
        <taxon>Australaves</taxon>
        <taxon>Passeriformes</taxon>
        <taxon>Mimidae</taxon>
        <taxon>Donacobius</taxon>
    </lineage>
</organism>
<sequence length="227" mass="24567">QVRIQETQGELPRGSIPRSVEVILRAEAVESAQAGDKCDFTGSLIVVPDVSQLATPGLLLLSTSVRCRAGSCCPDSISPAGLRAETGSRVTGTEGYESEGIRGLRALGVRELSYKLVFLACYVAPTNPRFGGKELRDEEQTAESIKNQMSVKEWEKVFEMSQDKNLYHNLCTSLFPTIHGNDEVKRGVLLMLFGGVPKTTSEGTSLRGDINVCIVGDPSTAKSQFLK</sequence>
<dbReference type="Gene3D" id="2.40.50.140">
    <property type="entry name" value="Nucleic acid-binding proteins"/>
    <property type="match status" value="1"/>
</dbReference>
<dbReference type="InterPro" id="IPR012340">
    <property type="entry name" value="NA-bd_OB-fold"/>
</dbReference>
<evidence type="ECO:0000256" key="5">
    <source>
        <dbReference type="ARBA" id="ARBA00022840"/>
    </source>
</evidence>
<dbReference type="GO" id="GO:0042555">
    <property type="term" value="C:MCM complex"/>
    <property type="evidence" value="ECO:0007669"/>
    <property type="project" value="TreeGrafter"/>
</dbReference>
<reference evidence="7" key="1">
    <citation type="submission" date="2019-09" db="EMBL/GenBank/DDBJ databases">
        <title>Bird 10,000 Genomes (B10K) Project - Family phase.</title>
        <authorList>
            <person name="Zhang G."/>
        </authorList>
    </citation>
    <scope>NUCLEOTIDE SEQUENCE</scope>
    <source>
        <strain evidence="7">B10K-DU-001-63</strain>
        <tissue evidence="7">Muscle</tissue>
    </source>
</reference>
<dbReference type="GO" id="GO:0005634">
    <property type="term" value="C:nucleus"/>
    <property type="evidence" value="ECO:0007669"/>
    <property type="project" value="TreeGrafter"/>
</dbReference>
<dbReference type="PANTHER" id="PTHR11630">
    <property type="entry name" value="DNA REPLICATION LICENSING FACTOR MCM FAMILY MEMBER"/>
    <property type="match status" value="1"/>
</dbReference>
<keyword evidence="5" id="KW-0067">ATP-binding</keyword>
<evidence type="ECO:0000313" key="7">
    <source>
        <dbReference type="EMBL" id="NXB79712.1"/>
    </source>
</evidence>
<evidence type="ECO:0000256" key="4">
    <source>
        <dbReference type="ARBA" id="ARBA00022806"/>
    </source>
</evidence>
<dbReference type="Pfam" id="PF17207">
    <property type="entry name" value="MCM_OB"/>
    <property type="match status" value="1"/>
</dbReference>
<dbReference type="SMART" id="SM00350">
    <property type="entry name" value="MCM"/>
    <property type="match status" value="1"/>
</dbReference>
<name>A0A851JTM7_9PASS</name>
<dbReference type="GO" id="GO:1990518">
    <property type="term" value="F:single-stranded 3'-5' DNA helicase activity"/>
    <property type="evidence" value="ECO:0007669"/>
    <property type="project" value="TreeGrafter"/>
</dbReference>
<proteinExistence type="inferred from homology"/>